<dbReference type="Proteomes" id="UP000461739">
    <property type="component" value="Unassembled WGS sequence"/>
</dbReference>
<dbReference type="AlphaFoldDB" id="A0AAN5XNR5"/>
<evidence type="ECO:0000313" key="1">
    <source>
        <dbReference type="EMBL" id="KAB2448534.1"/>
    </source>
</evidence>
<accession>A0AAN5XNR5</accession>
<dbReference type="EMBL" id="WBPI01000014">
    <property type="protein sequence ID" value="KAB2448534.1"/>
    <property type="molecule type" value="Genomic_DNA"/>
</dbReference>
<reference evidence="1 2" key="1">
    <citation type="submission" date="2019-10" db="EMBL/GenBank/DDBJ databases">
        <title>Bacillus from the desert of Cuatro Cinegas, Coahuila.</title>
        <authorList>
            <person name="Olmedo-Alvarez G."/>
            <person name="Saldana S."/>
            <person name="Barcelo D."/>
        </authorList>
    </citation>
    <scope>NUCLEOTIDE SEQUENCE [LARGE SCALE GENOMIC DNA]</scope>
    <source>
        <strain evidence="1 2">CH316_11T</strain>
    </source>
</reference>
<proteinExistence type="predicted"/>
<gene>
    <name evidence="1" type="ORF">F8165_19165</name>
</gene>
<organism evidence="1 2">
    <name type="scientific">Bacillus cereus</name>
    <dbReference type="NCBI Taxonomy" id="1396"/>
    <lineage>
        <taxon>Bacteria</taxon>
        <taxon>Bacillati</taxon>
        <taxon>Bacillota</taxon>
        <taxon>Bacilli</taxon>
        <taxon>Bacillales</taxon>
        <taxon>Bacillaceae</taxon>
        <taxon>Bacillus</taxon>
        <taxon>Bacillus cereus group</taxon>
    </lineage>
</organism>
<evidence type="ECO:0000313" key="2">
    <source>
        <dbReference type="Proteomes" id="UP000461739"/>
    </source>
</evidence>
<comment type="caution">
    <text evidence="1">The sequence shown here is derived from an EMBL/GenBank/DDBJ whole genome shotgun (WGS) entry which is preliminary data.</text>
</comment>
<protein>
    <submittedName>
        <fullName evidence="1">Uncharacterized protein</fullName>
    </submittedName>
</protein>
<sequence>MSTLILLLLRNSQHFFNRTNTLLAFPHNILTKAIQNKNFSQHETPSFILKETPYLYHAYFVSPPSLRDNTRDMTNQKEYAHHLSR</sequence>
<name>A0AAN5XNR5_BACCE</name>